<keyword evidence="2" id="KW-1185">Reference proteome</keyword>
<dbReference type="EMBL" id="CZDF01000132">
    <property type="protein sequence ID" value="CUR31333.1"/>
    <property type="molecule type" value="Genomic_DNA"/>
</dbReference>
<sequence length="220" mass="23369">MGTENTVTINTSNIVSISKIIYGDWITGFSFSYAEPNPPYPCCAFCVYLILQLLVSSMSLRRFLVASSLILSPVAAISLQSAAFAQTATDTIQIGGSVSASVSITSTTTQYASDLPLSTGGVENNLKIADLVVTTNFGAATITATSTNNGTLLNNDNPDDSLQYELDIVGDGGQANNFNNLSNFSRQAEGDLDLYIKFTNPSTPRKGIYTDTITLTVSDE</sequence>
<reference evidence="2" key="1">
    <citation type="submission" date="2015-10" db="EMBL/GenBank/DDBJ databases">
        <authorList>
            <person name="Regsiter A."/>
            <person name="william w."/>
        </authorList>
    </citation>
    <scope>NUCLEOTIDE SEQUENCE [LARGE SCALE GENOMIC DNA]</scope>
</reference>
<dbReference type="AlphaFoldDB" id="A0A1J1LFJ7"/>
<evidence type="ECO:0008006" key="3">
    <source>
        <dbReference type="Google" id="ProtNLM"/>
    </source>
</evidence>
<evidence type="ECO:0000313" key="2">
    <source>
        <dbReference type="Proteomes" id="UP000184315"/>
    </source>
</evidence>
<organism evidence="1 2">
    <name type="scientific">Planktothrix tepida PCC 9214</name>
    <dbReference type="NCBI Taxonomy" id="671072"/>
    <lineage>
        <taxon>Bacteria</taxon>
        <taxon>Bacillati</taxon>
        <taxon>Cyanobacteriota</taxon>
        <taxon>Cyanophyceae</taxon>
        <taxon>Oscillatoriophycideae</taxon>
        <taxon>Oscillatoriales</taxon>
        <taxon>Microcoleaceae</taxon>
        <taxon>Planktothrix</taxon>
    </lineage>
</organism>
<dbReference type="Proteomes" id="UP000184315">
    <property type="component" value="Unassembled WGS sequence"/>
</dbReference>
<gene>
    <name evidence="1" type="ORF">PL9214290924</name>
</gene>
<accession>A0A1J1LFJ7</accession>
<protein>
    <recommendedName>
        <fullName evidence="3">Spore coat protein U domain-containing protein</fullName>
    </recommendedName>
</protein>
<proteinExistence type="predicted"/>
<name>A0A1J1LFJ7_9CYAN</name>
<evidence type="ECO:0000313" key="1">
    <source>
        <dbReference type="EMBL" id="CUR31333.1"/>
    </source>
</evidence>